<dbReference type="PROSITE" id="PS00610">
    <property type="entry name" value="NA_NEUROTRAN_SYMP_1"/>
    <property type="match status" value="1"/>
</dbReference>
<dbReference type="PROSITE" id="PS50267">
    <property type="entry name" value="NA_NEUROTRAN_SYMP_3"/>
    <property type="match status" value="1"/>
</dbReference>
<keyword evidence="3" id="KW-0769">Symport</keyword>
<feature type="transmembrane region" description="Helical" evidence="4">
    <location>
        <begin position="403"/>
        <end position="428"/>
    </location>
</feature>
<feature type="transmembrane region" description="Helical" evidence="4">
    <location>
        <begin position="478"/>
        <end position="499"/>
    </location>
</feature>
<feature type="transmembrane region" description="Helical" evidence="4">
    <location>
        <begin position="301"/>
        <end position="323"/>
    </location>
</feature>
<feature type="transmembrane region" description="Helical" evidence="4">
    <location>
        <begin position="440"/>
        <end position="457"/>
    </location>
</feature>
<dbReference type="OrthoDB" id="6581954at2759"/>
<sequence length="554" mass="62662">MLPRERILTIARKEKWGNQQEFLLSSISLVLSYGNIWRFPYLCYKNGGGNFLIPYLICLMIVGLPMFLLEIAMGQYSCEGGITVWHVFAPRFKGVGISSAISCFLLNIYHVMILAWGFHYLIASFTYELPWSSCGNSWNTPNCDNNAEDYLESGNVTTNSNSLSTASEYWEHRVLGLDPNKDVEHLGTVRWELALTLLLSWIIVCACLWKGIRSLGKVSYLTATVPYLLLVFLLILGFTLEGAADGIRYYLTPDVTAIIRPQVWLDAATQVMLSQAVGLGCLTALGSYNRSNRDFVKDVKWIALVNGVTSFVAGLAMFSLLGFLAHTEGVSMSEVVRSGVGLVFTVFPKALSLLQWAPFWSIIFFSMLVLVVLGTHLVIFEGLITAVVDSFPQFFYVGYRRQALLIGIATFSYFVGLFMVTNGGLYVYELFEHYCFNGIILFWISFFQIAAIAGFYGESSIDTLLGCSPNCPRTWLRFCWKYLTPIFLGFMLLLSVWFYEPLTDYYGRPYPMWAHVIGWNLALPAFLSIIFYYVCYESSRPVKIESEKMKPLFP</sequence>
<dbReference type="GO" id="GO:0006865">
    <property type="term" value="P:amino acid transport"/>
    <property type="evidence" value="ECO:0007669"/>
    <property type="project" value="TreeGrafter"/>
</dbReference>
<feature type="disulfide bond" evidence="2">
    <location>
        <begin position="134"/>
        <end position="143"/>
    </location>
</feature>
<keyword evidence="1" id="KW-0479">Metal-binding</keyword>
<reference evidence="5" key="1">
    <citation type="submission" date="2021-06" db="EMBL/GenBank/DDBJ databases">
        <authorList>
            <person name="Hodson N. C."/>
            <person name="Mongue J. A."/>
            <person name="Jaron S. K."/>
        </authorList>
    </citation>
    <scope>NUCLEOTIDE SEQUENCE</scope>
</reference>
<dbReference type="PANTHER" id="PTHR11616">
    <property type="entry name" value="SODIUM/CHLORIDE DEPENDENT TRANSPORTER"/>
    <property type="match status" value="1"/>
</dbReference>
<feature type="binding site" evidence="1">
    <location>
        <position position="274"/>
    </location>
    <ligand>
        <name>Na(+)</name>
        <dbReference type="ChEBI" id="CHEBI:29101"/>
        <label>1</label>
    </ligand>
</feature>
<evidence type="ECO:0000313" key="5">
    <source>
        <dbReference type="EMBL" id="CAG7730447.1"/>
    </source>
</evidence>
<accession>A0A8J2K7B8</accession>
<dbReference type="GO" id="GO:0005886">
    <property type="term" value="C:plasma membrane"/>
    <property type="evidence" value="ECO:0007669"/>
    <property type="project" value="TreeGrafter"/>
</dbReference>
<comment type="similarity">
    <text evidence="3">Belongs to the sodium:neurotransmitter symporter (SNF) (TC 2.A.22) family.</text>
</comment>
<keyword evidence="1" id="KW-0915">Sodium</keyword>
<dbReference type="EMBL" id="CAJVCH010194522">
    <property type="protein sequence ID" value="CAG7730447.1"/>
    <property type="molecule type" value="Genomic_DNA"/>
</dbReference>
<feature type="transmembrane region" description="Helical" evidence="4">
    <location>
        <begin position="511"/>
        <end position="534"/>
    </location>
</feature>
<protein>
    <recommendedName>
        <fullName evidence="3">Transporter</fullName>
    </recommendedName>
</protein>
<evidence type="ECO:0000256" key="3">
    <source>
        <dbReference type="RuleBase" id="RU003732"/>
    </source>
</evidence>
<feature type="binding site" evidence="1">
    <location>
        <position position="35"/>
    </location>
    <ligand>
        <name>Na(+)</name>
        <dbReference type="ChEBI" id="CHEBI:29101"/>
        <label>1</label>
    </ligand>
</feature>
<evidence type="ECO:0000256" key="4">
    <source>
        <dbReference type="SAM" id="Phobius"/>
    </source>
</evidence>
<feature type="transmembrane region" description="Helical" evidence="4">
    <location>
        <begin position="21"/>
        <end position="40"/>
    </location>
</feature>
<feature type="transmembrane region" description="Helical" evidence="4">
    <location>
        <begin position="362"/>
        <end position="391"/>
    </location>
</feature>
<dbReference type="Proteomes" id="UP000708208">
    <property type="component" value="Unassembled WGS sequence"/>
</dbReference>
<comment type="caution">
    <text evidence="5">The sequence shown here is derived from an EMBL/GenBank/DDBJ whole genome shotgun (WGS) entry which is preliminary data.</text>
</comment>
<name>A0A8J2K7B8_9HEXA</name>
<dbReference type="PROSITE" id="PS00754">
    <property type="entry name" value="NA_NEUROTRAN_SYMP_2"/>
    <property type="match status" value="1"/>
</dbReference>
<evidence type="ECO:0000256" key="2">
    <source>
        <dbReference type="PIRSR" id="PIRSR600175-2"/>
    </source>
</evidence>
<keyword evidence="3 4" id="KW-0812">Transmembrane</keyword>
<dbReference type="GO" id="GO:0035725">
    <property type="term" value="P:sodium ion transmembrane transport"/>
    <property type="evidence" value="ECO:0007669"/>
    <property type="project" value="TreeGrafter"/>
</dbReference>
<gene>
    <name evidence="5" type="ORF">AFUS01_LOCUS19091</name>
</gene>
<dbReference type="InterPro" id="IPR000175">
    <property type="entry name" value="Na/ntran_symport"/>
</dbReference>
<feature type="transmembrane region" description="Helical" evidence="4">
    <location>
        <begin position="94"/>
        <end position="122"/>
    </location>
</feature>
<feature type="transmembrane region" description="Helical" evidence="4">
    <location>
        <begin position="52"/>
        <end position="73"/>
    </location>
</feature>
<keyword evidence="3" id="KW-0813">Transport</keyword>
<keyword evidence="4" id="KW-1133">Transmembrane helix</keyword>
<dbReference type="GO" id="GO:0015293">
    <property type="term" value="F:symporter activity"/>
    <property type="evidence" value="ECO:0007669"/>
    <property type="project" value="UniProtKB-KW"/>
</dbReference>
<organism evidence="5 6">
    <name type="scientific">Allacma fusca</name>
    <dbReference type="NCBI Taxonomy" id="39272"/>
    <lineage>
        <taxon>Eukaryota</taxon>
        <taxon>Metazoa</taxon>
        <taxon>Ecdysozoa</taxon>
        <taxon>Arthropoda</taxon>
        <taxon>Hexapoda</taxon>
        <taxon>Collembola</taxon>
        <taxon>Symphypleona</taxon>
        <taxon>Sminthuridae</taxon>
        <taxon>Allacma</taxon>
    </lineage>
</organism>
<dbReference type="AlphaFoldDB" id="A0A8J2K7B8"/>
<proteinExistence type="inferred from homology"/>
<keyword evidence="4" id="KW-0472">Membrane</keyword>
<dbReference type="GO" id="GO:0046872">
    <property type="term" value="F:metal ion binding"/>
    <property type="evidence" value="ECO:0007669"/>
    <property type="project" value="UniProtKB-KW"/>
</dbReference>
<dbReference type="PANTHER" id="PTHR11616:SF309">
    <property type="entry name" value="TRANSPORTER"/>
    <property type="match status" value="1"/>
</dbReference>
<evidence type="ECO:0000313" key="6">
    <source>
        <dbReference type="Proteomes" id="UP000708208"/>
    </source>
</evidence>
<keyword evidence="2" id="KW-1015">Disulfide bond</keyword>
<feature type="transmembrane region" description="Helical" evidence="4">
    <location>
        <begin position="189"/>
        <end position="209"/>
    </location>
</feature>
<evidence type="ECO:0000256" key="1">
    <source>
        <dbReference type="PIRSR" id="PIRSR600175-1"/>
    </source>
</evidence>
<keyword evidence="6" id="KW-1185">Reference proteome</keyword>
<feature type="transmembrane region" description="Helical" evidence="4">
    <location>
        <begin position="221"/>
        <end position="240"/>
    </location>
</feature>
<feature type="binding site" evidence="1">
    <location>
        <position position="306"/>
    </location>
    <ligand>
        <name>Na(+)</name>
        <dbReference type="ChEBI" id="CHEBI:29101"/>
        <label>1</label>
    </ligand>
</feature>
<dbReference type="Pfam" id="PF00209">
    <property type="entry name" value="SNF"/>
    <property type="match status" value="1"/>
</dbReference>